<dbReference type="AlphaFoldDB" id="A0A1I4WW10"/>
<proteinExistence type="predicted"/>
<gene>
    <name evidence="1" type="ORF">SAMN05428971_0356</name>
</gene>
<keyword evidence="2" id="KW-1185">Reference proteome</keyword>
<reference evidence="2" key="1">
    <citation type="submission" date="2016-10" db="EMBL/GenBank/DDBJ databases">
        <authorList>
            <person name="Varghese N."/>
            <person name="Submissions S."/>
        </authorList>
    </citation>
    <scope>NUCLEOTIDE SEQUENCE [LARGE SCALE GENOMIC DNA]</scope>
    <source>
        <strain evidence="2">OV426</strain>
    </source>
</reference>
<name>A0A1I4WW10_9GAMM</name>
<evidence type="ECO:0000313" key="2">
    <source>
        <dbReference type="Proteomes" id="UP000198968"/>
    </source>
</evidence>
<dbReference type="Proteomes" id="UP000198968">
    <property type="component" value="Unassembled WGS sequence"/>
</dbReference>
<dbReference type="EMBL" id="FOVG01000001">
    <property type="protein sequence ID" value="SFN17386.1"/>
    <property type="molecule type" value="Genomic_DNA"/>
</dbReference>
<protein>
    <submittedName>
        <fullName evidence="1">Uncharacterized protein</fullName>
    </submittedName>
</protein>
<organism evidence="1 2">
    <name type="scientific">Candidatus Pantoea varia</name>
    <dbReference type="NCBI Taxonomy" id="1881036"/>
    <lineage>
        <taxon>Bacteria</taxon>
        <taxon>Pseudomonadati</taxon>
        <taxon>Pseudomonadota</taxon>
        <taxon>Gammaproteobacteria</taxon>
        <taxon>Enterobacterales</taxon>
        <taxon>Erwiniaceae</taxon>
        <taxon>Pantoea</taxon>
    </lineage>
</organism>
<sequence>MTALLLVLVVQTHVKRNGSDKLIFSVTALKINFNLQISL</sequence>
<accession>A0A1I4WW10</accession>
<evidence type="ECO:0000313" key="1">
    <source>
        <dbReference type="EMBL" id="SFN17386.1"/>
    </source>
</evidence>